<dbReference type="InterPro" id="IPR021382">
    <property type="entry name" value="DUF3014"/>
</dbReference>
<evidence type="ECO:0000256" key="2">
    <source>
        <dbReference type="SAM" id="Phobius"/>
    </source>
</evidence>
<accession>A0A1M4TZR5</accession>
<dbReference type="Pfam" id="PF11219">
    <property type="entry name" value="DUF3014"/>
    <property type="match status" value="1"/>
</dbReference>
<dbReference type="Proteomes" id="UP000184327">
    <property type="component" value="Unassembled WGS sequence"/>
</dbReference>
<dbReference type="STRING" id="1122156.SAMN02745117_00392"/>
<dbReference type="OrthoDB" id="5502479at2"/>
<evidence type="ECO:0000313" key="4">
    <source>
        <dbReference type="Proteomes" id="UP000184327"/>
    </source>
</evidence>
<evidence type="ECO:0008006" key="5">
    <source>
        <dbReference type="Google" id="ProtNLM"/>
    </source>
</evidence>
<feature type="transmembrane region" description="Helical" evidence="2">
    <location>
        <begin position="21"/>
        <end position="39"/>
    </location>
</feature>
<dbReference type="EMBL" id="FQUZ01000003">
    <property type="protein sequence ID" value="SHE49844.1"/>
    <property type="molecule type" value="Genomic_DNA"/>
</dbReference>
<dbReference type="RefSeq" id="WP_073354086.1">
    <property type="nucleotide sequence ID" value="NZ_FQUZ01000003.1"/>
</dbReference>
<feature type="region of interest" description="Disordered" evidence="1">
    <location>
        <begin position="61"/>
        <end position="96"/>
    </location>
</feature>
<reference evidence="3 4" key="1">
    <citation type="submission" date="2016-11" db="EMBL/GenBank/DDBJ databases">
        <authorList>
            <person name="Jaros S."/>
            <person name="Januszkiewicz K."/>
            <person name="Wedrychowicz H."/>
        </authorList>
    </citation>
    <scope>NUCLEOTIDE SEQUENCE [LARGE SCALE GENOMIC DNA]</scope>
    <source>
        <strain evidence="3 4">DSM 16112</strain>
    </source>
</reference>
<name>A0A1M4TZR5_9BURK</name>
<proteinExistence type="predicted"/>
<keyword evidence="4" id="KW-1185">Reference proteome</keyword>
<protein>
    <recommendedName>
        <fullName evidence="5">DUF3014 domain-containing protein</fullName>
    </recommendedName>
</protein>
<evidence type="ECO:0000256" key="1">
    <source>
        <dbReference type="SAM" id="MobiDB-lite"/>
    </source>
</evidence>
<gene>
    <name evidence="3" type="ORF">SAMN02745117_00392</name>
</gene>
<keyword evidence="2" id="KW-1133">Transmembrane helix</keyword>
<keyword evidence="2" id="KW-0472">Membrane</keyword>
<evidence type="ECO:0000313" key="3">
    <source>
        <dbReference type="EMBL" id="SHE49844.1"/>
    </source>
</evidence>
<keyword evidence="2" id="KW-0812">Transmembrane</keyword>
<sequence>MSDRIRAGRPAPAPRNSTLPWLALGVATLALAGGAWWFWQQYDVVPKSSSADATSHAALVQSGELSEGQGDLLENTPTEPENLIEPPAEPDELPPLNEAEPVVREAIVGWLGKKPTYDFVQSNDFVRRFVATVDNLPRNSAPISRWPVNPTLPRFEVEDDAAGQDTVIAAANATRYRPAVVFAQSVDMAQAASHYRRYYPLFQQAYEDLGYPGKYFNDRLITVIDHLLRTPEADFAKVHLVEVKGEHASRQPWVRYEFADPKLESLSAGQKVLVRIGADNARVIKTQLRRFRDEIATSVPAAGTPAPASTP</sequence>
<dbReference type="AlphaFoldDB" id="A0A1M4TZR5"/>
<organism evidence="3 4">
    <name type="scientific">Lampropedia hyalina DSM 16112</name>
    <dbReference type="NCBI Taxonomy" id="1122156"/>
    <lineage>
        <taxon>Bacteria</taxon>
        <taxon>Pseudomonadati</taxon>
        <taxon>Pseudomonadota</taxon>
        <taxon>Betaproteobacteria</taxon>
        <taxon>Burkholderiales</taxon>
        <taxon>Comamonadaceae</taxon>
        <taxon>Lampropedia</taxon>
    </lineage>
</organism>